<keyword evidence="5" id="KW-0732">Signal</keyword>
<dbReference type="InterPro" id="IPR000528">
    <property type="entry name" value="Plant_nsLTP"/>
</dbReference>
<evidence type="ECO:0000256" key="2">
    <source>
        <dbReference type="ARBA" id="ARBA00022448"/>
    </source>
</evidence>
<evidence type="ECO:0000259" key="6">
    <source>
        <dbReference type="SMART" id="SM00499"/>
    </source>
</evidence>
<feature type="domain" description="Bifunctional inhibitor/plant lipid transfer protein/seed storage helical" evidence="6">
    <location>
        <begin position="30"/>
        <end position="116"/>
    </location>
</feature>
<dbReference type="PRINTS" id="PR00382">
    <property type="entry name" value="LIPIDTRNSFER"/>
</dbReference>
<dbReference type="InterPro" id="IPR016140">
    <property type="entry name" value="Bifunc_inhib/LTP/seed_store"/>
</dbReference>
<accession>J9QXW1</accession>
<dbReference type="EMBL" id="JQ409562">
    <property type="protein sequence ID" value="AFR31532.1"/>
    <property type="molecule type" value="mRNA"/>
</dbReference>
<dbReference type="SMART" id="SM00499">
    <property type="entry name" value="AAI"/>
    <property type="match status" value="1"/>
</dbReference>
<evidence type="ECO:0000256" key="1">
    <source>
        <dbReference type="ARBA" id="ARBA00009748"/>
    </source>
</evidence>
<comment type="similarity">
    <text evidence="1 4">Belongs to the plant LTP family.</text>
</comment>
<evidence type="ECO:0000313" key="7">
    <source>
        <dbReference type="EMBL" id="AFR31532.1"/>
    </source>
</evidence>
<dbReference type="SMR" id="J9QXW1"/>
<evidence type="ECO:0000256" key="4">
    <source>
        <dbReference type="RuleBase" id="RU000628"/>
    </source>
</evidence>
<dbReference type="Pfam" id="PF00234">
    <property type="entry name" value="Tryp_alpha_amyl"/>
    <property type="match status" value="1"/>
</dbReference>
<dbReference type="PROSITE" id="PS00597">
    <property type="entry name" value="PLANT_LTP"/>
    <property type="match status" value="1"/>
</dbReference>
<sequence length="120" mass="12321">MASSIVLRLTCVVLMCMMVYAPLADAAVSCGQVQTSLLPCITYVRNNGAGAVPPTCCSGIVSVNNAAKTTPDRQAVCDCLKKAASALSGVNPNIIAGLPGKCNVNIPYKISASTNCKTIK</sequence>
<dbReference type="CDD" id="cd01960">
    <property type="entry name" value="nsLTP1"/>
    <property type="match status" value="1"/>
</dbReference>
<dbReference type="InterPro" id="IPR036312">
    <property type="entry name" value="Bifun_inhib/LTP/seed_sf"/>
</dbReference>
<dbReference type="GO" id="GO:0008289">
    <property type="term" value="F:lipid binding"/>
    <property type="evidence" value="ECO:0007669"/>
    <property type="project" value="UniProtKB-KW"/>
</dbReference>
<dbReference type="Gene3D" id="1.10.110.10">
    <property type="entry name" value="Plant lipid-transfer and hydrophobic proteins"/>
    <property type="match status" value="1"/>
</dbReference>
<reference evidence="7" key="1">
    <citation type="submission" date="2012-01" db="EMBL/GenBank/DDBJ databases">
        <title>Isolation and Expression of Lipid Transfer Protein LTP Gene in Betula platyphylla.</title>
        <authorList>
            <person name="Liu X.M."/>
            <person name="Sun F.B."/>
        </authorList>
    </citation>
    <scope>NUCLEOTIDE SEQUENCE</scope>
</reference>
<feature type="signal peptide" evidence="5">
    <location>
        <begin position="1"/>
        <end position="26"/>
    </location>
</feature>
<keyword evidence="2 4" id="KW-0813">Transport</keyword>
<dbReference type="GO" id="GO:0006869">
    <property type="term" value="P:lipid transport"/>
    <property type="evidence" value="ECO:0007669"/>
    <property type="project" value="InterPro"/>
</dbReference>
<evidence type="ECO:0000256" key="5">
    <source>
        <dbReference type="SAM" id="SignalP"/>
    </source>
</evidence>
<dbReference type="FunFam" id="1.10.110.10:FF:000002">
    <property type="entry name" value="Non-specific lipid-transfer protein"/>
    <property type="match status" value="1"/>
</dbReference>
<organism evidence="7">
    <name type="scientific">Betula platyphylla</name>
    <name type="common">Asian white birch</name>
    <dbReference type="NCBI Taxonomy" id="78630"/>
    <lineage>
        <taxon>Eukaryota</taxon>
        <taxon>Viridiplantae</taxon>
        <taxon>Streptophyta</taxon>
        <taxon>Embryophyta</taxon>
        <taxon>Tracheophyta</taxon>
        <taxon>Spermatophyta</taxon>
        <taxon>Magnoliopsida</taxon>
        <taxon>eudicotyledons</taxon>
        <taxon>Gunneridae</taxon>
        <taxon>Pentapetalae</taxon>
        <taxon>rosids</taxon>
        <taxon>fabids</taxon>
        <taxon>Fagales</taxon>
        <taxon>Betulaceae</taxon>
        <taxon>Betula</taxon>
    </lineage>
</organism>
<name>J9QXW1_BETPL</name>
<reference evidence="7" key="2">
    <citation type="journal article" date="2013" name="Plant Mol. Biol. Rep.">
        <title>Isolation and Characterization of a Lipid Transfer Protein Gene (BplLTP1) from Betula platyphylla.</title>
        <authorList>
            <person name="Guan M."/>
            <person name="Chai R."/>
            <person name="Kong X."/>
            <person name="Liu X."/>
        </authorList>
    </citation>
    <scope>NUCLEOTIDE SEQUENCE</scope>
</reference>
<proteinExistence type="evidence at transcript level"/>
<keyword evidence="4" id="KW-0446">Lipid-binding</keyword>
<protein>
    <recommendedName>
        <fullName evidence="4">Non-specific lipid-transfer protein</fullName>
    </recommendedName>
</protein>
<dbReference type="SUPFAM" id="SSF47699">
    <property type="entry name" value="Bifunctional inhibitor/lipid-transfer protein/seed storage 2S albumin"/>
    <property type="match status" value="1"/>
</dbReference>
<feature type="chain" id="PRO_5003826594" description="Non-specific lipid-transfer protein" evidence="5">
    <location>
        <begin position="27"/>
        <end position="120"/>
    </location>
</feature>
<comment type="function">
    <text evidence="4">Plant non-specific lipid-transfer proteins transfer phospholipids as well as galactolipids across membranes. May play a role in wax or cutin deposition in the cell walls of expanding epidermal cells and certain secretory tissues.</text>
</comment>
<keyword evidence="3" id="KW-1015">Disulfide bond</keyword>
<dbReference type="AlphaFoldDB" id="J9QXW1"/>
<evidence type="ECO:0000256" key="3">
    <source>
        <dbReference type="ARBA" id="ARBA00023157"/>
    </source>
</evidence>
<dbReference type="PANTHER" id="PTHR33076">
    <property type="entry name" value="NON-SPECIFIC LIPID-TRANSFER PROTEIN 2-RELATED"/>
    <property type="match status" value="1"/>
</dbReference>
<gene>
    <name evidence="7" type="primary">LTP</name>
</gene>